<gene>
    <name evidence="2" type="ORF">SAMN05421879_101307</name>
</gene>
<accession>A0A285VCV7</accession>
<dbReference type="AlphaFoldDB" id="A0A285VCV7"/>
<keyword evidence="1" id="KW-0472">Membrane</keyword>
<dbReference type="EMBL" id="OBQK01000001">
    <property type="protein sequence ID" value="SOC51777.1"/>
    <property type="molecule type" value="Genomic_DNA"/>
</dbReference>
<dbReference type="Proteomes" id="UP000219688">
    <property type="component" value="Unassembled WGS sequence"/>
</dbReference>
<evidence type="ECO:0000256" key="1">
    <source>
        <dbReference type="SAM" id="Phobius"/>
    </source>
</evidence>
<keyword evidence="1" id="KW-0812">Transmembrane</keyword>
<reference evidence="3" key="1">
    <citation type="submission" date="2017-08" db="EMBL/GenBank/DDBJ databases">
        <authorList>
            <person name="Varghese N."/>
            <person name="Submissions S."/>
        </authorList>
    </citation>
    <scope>NUCLEOTIDE SEQUENCE [LARGE SCALE GENOMIC DNA]</scope>
    <source>
        <strain evidence="3">USBA17B2</strain>
    </source>
</reference>
<proteinExistence type="predicted"/>
<protein>
    <submittedName>
        <fullName evidence="2">Uncharacterized protein</fullName>
    </submittedName>
</protein>
<sequence>MSADQVRELLERGAEGVSDVDFVDAAWARGTGMRRRREALTAAGLVTSVVVAGALAFTVLGGGEAALPEPADTPTTTVDSGEQTNSAGELIIGVGSVGGLELPAPEPEVTALLIEHLGDPGVLPGRGPEVPYRGGCSSIGRAPLGSSGGMTWSLEDWGLDTWGPMPGGPDPGNGEANGMVDEVHVYGRDAQVELPYGLVLGQTLEEARRTFPVDEEIYAGPNYESMLRSGDVRAWFLDDRLTRVKVGPTVCGPAGSQSGGIVLGPGTVNGHALPASMSILGEVAMAYGIDGSTHGEARPSCPGGARSVESFPGVWFSLAGQGNARVIEGWSAFGEDLPAGTLPFGLRIGMILDEAGAAMPGADESSEPRGSTLTLDGIRAGFVPARDGREEVLAYVEQLPLVCTAEVGADE</sequence>
<evidence type="ECO:0000313" key="3">
    <source>
        <dbReference type="Proteomes" id="UP000219688"/>
    </source>
</evidence>
<keyword evidence="1" id="KW-1133">Transmembrane helix</keyword>
<keyword evidence="3" id="KW-1185">Reference proteome</keyword>
<organism evidence="2 3">
    <name type="scientific">Ornithinimicrobium cerasi</name>
    <dbReference type="NCBI Taxonomy" id="2248773"/>
    <lineage>
        <taxon>Bacteria</taxon>
        <taxon>Bacillati</taxon>
        <taxon>Actinomycetota</taxon>
        <taxon>Actinomycetes</taxon>
        <taxon>Micrococcales</taxon>
        <taxon>Ornithinimicrobiaceae</taxon>
        <taxon>Ornithinimicrobium</taxon>
    </lineage>
</organism>
<name>A0A285VCV7_9MICO</name>
<evidence type="ECO:0000313" key="2">
    <source>
        <dbReference type="EMBL" id="SOC51777.1"/>
    </source>
</evidence>
<dbReference type="RefSeq" id="WP_097186508.1">
    <property type="nucleotide sequence ID" value="NZ_OBQK01000001.1"/>
</dbReference>
<feature type="transmembrane region" description="Helical" evidence="1">
    <location>
        <begin position="39"/>
        <end position="60"/>
    </location>
</feature>